<dbReference type="EMBL" id="BARS01018156">
    <property type="protein sequence ID" value="GAF91344.1"/>
    <property type="molecule type" value="Genomic_DNA"/>
</dbReference>
<gene>
    <name evidence="1" type="ORF">S01H1_29587</name>
</gene>
<accession>X0TDQ1</accession>
<proteinExistence type="predicted"/>
<dbReference type="AlphaFoldDB" id="X0TDQ1"/>
<comment type="caution">
    <text evidence="1">The sequence shown here is derived from an EMBL/GenBank/DDBJ whole genome shotgun (WGS) entry which is preliminary data.</text>
</comment>
<name>X0TDQ1_9ZZZZ</name>
<protein>
    <submittedName>
        <fullName evidence="1">Uncharacterized protein</fullName>
    </submittedName>
</protein>
<reference evidence="1" key="1">
    <citation type="journal article" date="2014" name="Front. Microbiol.">
        <title>High frequency of phylogenetically diverse reductive dehalogenase-homologous genes in deep subseafloor sedimentary metagenomes.</title>
        <authorList>
            <person name="Kawai M."/>
            <person name="Futagami T."/>
            <person name="Toyoda A."/>
            <person name="Takaki Y."/>
            <person name="Nishi S."/>
            <person name="Hori S."/>
            <person name="Arai W."/>
            <person name="Tsubouchi T."/>
            <person name="Morono Y."/>
            <person name="Uchiyama I."/>
            <person name="Ito T."/>
            <person name="Fujiyama A."/>
            <person name="Inagaki F."/>
            <person name="Takami H."/>
        </authorList>
    </citation>
    <scope>NUCLEOTIDE SEQUENCE</scope>
    <source>
        <strain evidence="1">Expedition CK06-06</strain>
    </source>
</reference>
<evidence type="ECO:0000313" key="1">
    <source>
        <dbReference type="EMBL" id="GAF91344.1"/>
    </source>
</evidence>
<sequence length="107" mass="11680">MSMSNYYDTLIGQIDNVTTCEQLADITVETDDIFTENLAGIQGSIDALAPLLISPSLNFTEIVEWIDKVIDTFSDSTSQLITLQTETLAKQAESVTALADKSIELDC</sequence>
<organism evidence="1">
    <name type="scientific">marine sediment metagenome</name>
    <dbReference type="NCBI Taxonomy" id="412755"/>
    <lineage>
        <taxon>unclassified sequences</taxon>
        <taxon>metagenomes</taxon>
        <taxon>ecological metagenomes</taxon>
    </lineage>
</organism>